<dbReference type="GO" id="GO:0045944">
    <property type="term" value="P:positive regulation of transcription by RNA polymerase II"/>
    <property type="evidence" value="ECO:0007669"/>
    <property type="project" value="UniProtKB-ARBA"/>
</dbReference>
<evidence type="ECO:0000313" key="11">
    <source>
        <dbReference type="Ensembl" id="ENSSAUP00010002374.1"/>
    </source>
</evidence>
<keyword evidence="3" id="KW-0479">Metal-binding</keyword>
<reference evidence="11" key="3">
    <citation type="submission" date="2025-09" db="UniProtKB">
        <authorList>
            <consortium name="Ensembl"/>
        </authorList>
    </citation>
    <scope>IDENTIFICATION</scope>
</reference>
<feature type="compositionally biased region" description="Polar residues" evidence="9">
    <location>
        <begin position="26"/>
        <end position="38"/>
    </location>
</feature>
<keyword evidence="12" id="KW-1185">Reference proteome</keyword>
<feature type="region of interest" description="Disordered" evidence="9">
    <location>
        <begin position="53"/>
        <end position="78"/>
    </location>
</feature>
<feature type="compositionally biased region" description="Low complexity" evidence="9">
    <location>
        <begin position="177"/>
        <end position="188"/>
    </location>
</feature>
<dbReference type="InterPro" id="IPR004181">
    <property type="entry name" value="Znf_MIZ"/>
</dbReference>
<dbReference type="InParanoid" id="A0A671TKD0"/>
<evidence type="ECO:0000256" key="2">
    <source>
        <dbReference type="ARBA" id="ARBA00022499"/>
    </source>
</evidence>
<evidence type="ECO:0000256" key="4">
    <source>
        <dbReference type="ARBA" id="ARBA00022771"/>
    </source>
</evidence>
<dbReference type="PANTHER" id="PTHR10782">
    <property type="entry name" value="ZINC FINGER MIZ DOMAIN-CONTAINING PROTEIN"/>
    <property type="match status" value="1"/>
</dbReference>
<dbReference type="InterPro" id="IPR013083">
    <property type="entry name" value="Znf_RING/FYVE/PHD"/>
</dbReference>
<name>A0A671TKD0_SPAAU</name>
<feature type="region of interest" description="Disordered" evidence="9">
    <location>
        <begin position="529"/>
        <end position="706"/>
    </location>
</feature>
<feature type="region of interest" description="Disordered" evidence="9">
    <location>
        <begin position="1"/>
        <end position="38"/>
    </location>
</feature>
<evidence type="ECO:0000256" key="8">
    <source>
        <dbReference type="PROSITE-ProRule" id="PRU00452"/>
    </source>
</evidence>
<feature type="domain" description="SP-RING-type" evidence="10">
    <location>
        <begin position="390"/>
        <end position="471"/>
    </location>
</feature>
<accession>A0A671TKD0</accession>
<comment type="subcellular location">
    <subcellularLocation>
        <location evidence="1">Nucleus</location>
    </subcellularLocation>
</comment>
<dbReference type="OMA" id="TSGNPMM"/>
<keyword evidence="7" id="KW-0539">Nucleus</keyword>
<keyword evidence="4 8" id="KW-0863">Zinc-finger</keyword>
<evidence type="ECO:0000256" key="3">
    <source>
        <dbReference type="ARBA" id="ARBA00022723"/>
    </source>
</evidence>
<feature type="compositionally biased region" description="Low complexity" evidence="9">
    <location>
        <begin position="666"/>
        <end position="683"/>
    </location>
</feature>
<keyword evidence="6" id="KW-0832">Ubl conjugation</keyword>
<dbReference type="GeneTree" id="ENSGT01030000234539"/>
<dbReference type="GO" id="GO:0000785">
    <property type="term" value="C:chromatin"/>
    <property type="evidence" value="ECO:0007669"/>
    <property type="project" value="TreeGrafter"/>
</dbReference>
<reference evidence="11" key="2">
    <citation type="submission" date="2025-08" db="UniProtKB">
        <authorList>
            <consortium name="Ensembl"/>
        </authorList>
    </citation>
    <scope>IDENTIFICATION</scope>
</reference>
<evidence type="ECO:0000256" key="5">
    <source>
        <dbReference type="ARBA" id="ARBA00022833"/>
    </source>
</evidence>
<protein>
    <submittedName>
        <fullName evidence="11">Zinc finger, MIZ-type containing 2</fullName>
    </submittedName>
</protein>
<dbReference type="GO" id="GO:0016925">
    <property type="term" value="P:protein sumoylation"/>
    <property type="evidence" value="ECO:0007669"/>
    <property type="project" value="TreeGrafter"/>
</dbReference>
<dbReference type="GO" id="GO:0008270">
    <property type="term" value="F:zinc ion binding"/>
    <property type="evidence" value="ECO:0007669"/>
    <property type="project" value="UniProtKB-KW"/>
</dbReference>
<dbReference type="InterPro" id="IPR057847">
    <property type="entry name" value="ZMIZ1/ZMIZ2_GBD-like"/>
</dbReference>
<dbReference type="PANTHER" id="PTHR10782:SF38">
    <property type="entry name" value="ZINC FINGER MIZ DOMAIN-CONTAINING PROTEIN 2"/>
    <property type="match status" value="1"/>
</dbReference>
<evidence type="ECO:0000256" key="9">
    <source>
        <dbReference type="SAM" id="MobiDB-lite"/>
    </source>
</evidence>
<proteinExistence type="predicted"/>
<dbReference type="Pfam" id="PF02891">
    <property type="entry name" value="zf-MIZ"/>
    <property type="match status" value="1"/>
</dbReference>
<gene>
    <name evidence="11" type="primary">LOC115581396</name>
</gene>
<dbReference type="GO" id="GO:0061665">
    <property type="term" value="F:SUMO ligase activity"/>
    <property type="evidence" value="ECO:0007669"/>
    <property type="project" value="TreeGrafter"/>
</dbReference>
<sequence length="706" mass="75489">MNPLNQMKAGLANNPHSEGSYPYDPSSWQQPTNQPTGSLSVVTTVWGVTNPSASQMKSCPSPVSVLSYPSNPGGSRGSADFTQAAAAAAVAAAAATATATATATVAAIQEKQNQEMNYGQVRRGGAPTNQLSPELKVVLKSQHVKLPQTQSTSEPGRGLPGYPSSPVPGNPTPPITPSSSMAPPYMSPGNSDVKPPPSSFLPDIKPNMAGLPPPPPTGNPSDDLRLTFPVRDGVVLEPFRLEHNLAVSNHVFQLRDSVYKTLIMRPDLELQFKCYHHEDRQMNTNWPASVQVRVSVNATPLTIERGDNKTSHKPLYLKQVCQPGRNTIQITVTACCCSHLFVLQLVHRPSVRSVLQGLMKKRLLPAEHCVTKIKRNFSSGSIPGTPGLNGEDGVEQTAIRVSLKCPITFRRIQLPARGHDCRHIQCFDLESYLQLNCERGTWRCPVCNKTALLEGLEVDQYMLGILIYVQNSEYEEITIDPVCSWKPVPVKPDIHVKEESDGPVLKRCRTLSPSHMVLPSVMEMIASLGPAPSSAASSSPMPYPSLPAGGGSNSGNTPDYPGAAPSYPAQSAGFSDFSGPGTPGVGGDFSSPGPPPLSYQSELSSMSVSGRLDSTSHGAPLSQQQSQGLHGNSQLGGSNQMMQRSNQNPRLQGDGSFGLGGSADVPEPTLDLLPELTNPDELLSYLGPPDLPNNNNDDLLSLFENN</sequence>
<dbReference type="Ensembl" id="ENSSAUT00010002496.1">
    <property type="protein sequence ID" value="ENSSAUP00010002374.1"/>
    <property type="gene ID" value="ENSSAUG00010001155.1"/>
</dbReference>
<dbReference type="FunFam" id="3.30.40.10:FF:000012">
    <property type="entry name" value="Zinc finger MIZ domain-containing protein 2"/>
    <property type="match status" value="1"/>
</dbReference>
<dbReference type="AlphaFoldDB" id="A0A671TKD0"/>
<evidence type="ECO:0000256" key="1">
    <source>
        <dbReference type="ARBA" id="ARBA00004123"/>
    </source>
</evidence>
<reference evidence="11" key="1">
    <citation type="submission" date="2021-04" db="EMBL/GenBank/DDBJ databases">
        <authorList>
            <consortium name="Wellcome Sanger Institute Data Sharing"/>
        </authorList>
    </citation>
    <scope>NUCLEOTIDE SEQUENCE [LARGE SCALE GENOMIC DNA]</scope>
</reference>
<feature type="compositionally biased region" description="Polar residues" evidence="9">
    <location>
        <begin position="598"/>
        <end position="650"/>
    </location>
</feature>
<evidence type="ECO:0000259" key="10">
    <source>
        <dbReference type="PROSITE" id="PS51044"/>
    </source>
</evidence>
<organism evidence="11 12">
    <name type="scientific">Sparus aurata</name>
    <name type="common">Gilthead sea bream</name>
    <dbReference type="NCBI Taxonomy" id="8175"/>
    <lineage>
        <taxon>Eukaryota</taxon>
        <taxon>Metazoa</taxon>
        <taxon>Chordata</taxon>
        <taxon>Craniata</taxon>
        <taxon>Vertebrata</taxon>
        <taxon>Euteleostomi</taxon>
        <taxon>Actinopterygii</taxon>
        <taxon>Neopterygii</taxon>
        <taxon>Teleostei</taxon>
        <taxon>Neoteleostei</taxon>
        <taxon>Acanthomorphata</taxon>
        <taxon>Eupercaria</taxon>
        <taxon>Spariformes</taxon>
        <taxon>Sparidae</taxon>
        <taxon>Sparus</taxon>
    </lineage>
</organism>
<dbReference type="Proteomes" id="UP000472265">
    <property type="component" value="Chromosome 5"/>
</dbReference>
<feature type="compositionally biased region" description="Low complexity" evidence="9">
    <location>
        <begin position="529"/>
        <end position="540"/>
    </location>
</feature>
<evidence type="ECO:0000313" key="12">
    <source>
        <dbReference type="Proteomes" id="UP000472265"/>
    </source>
</evidence>
<keyword evidence="5" id="KW-0862">Zinc</keyword>
<dbReference type="Pfam" id="PF25527">
    <property type="entry name" value="GBD-like_ZMIZ1_ZMIZ2"/>
    <property type="match status" value="1"/>
</dbReference>
<feature type="compositionally biased region" description="Pro residues" evidence="9">
    <location>
        <begin position="163"/>
        <end position="176"/>
    </location>
</feature>
<evidence type="ECO:0000256" key="7">
    <source>
        <dbReference type="ARBA" id="ARBA00023242"/>
    </source>
</evidence>
<evidence type="ECO:0000256" key="6">
    <source>
        <dbReference type="ARBA" id="ARBA00022843"/>
    </source>
</evidence>
<dbReference type="PROSITE" id="PS51044">
    <property type="entry name" value="ZF_SP_RING"/>
    <property type="match status" value="1"/>
</dbReference>
<feature type="region of interest" description="Disordered" evidence="9">
    <location>
        <begin position="145"/>
        <end position="224"/>
    </location>
</feature>
<dbReference type="GO" id="GO:0005634">
    <property type="term" value="C:nucleus"/>
    <property type="evidence" value="ECO:0007669"/>
    <property type="project" value="UniProtKB-SubCell"/>
</dbReference>
<dbReference type="GO" id="GO:0003712">
    <property type="term" value="F:transcription coregulator activity"/>
    <property type="evidence" value="ECO:0007669"/>
    <property type="project" value="TreeGrafter"/>
</dbReference>
<keyword evidence="2" id="KW-1017">Isopeptide bond</keyword>
<dbReference type="Gene3D" id="3.30.40.10">
    <property type="entry name" value="Zinc/RING finger domain, C3HC4 (zinc finger)"/>
    <property type="match status" value="1"/>
</dbReference>